<evidence type="ECO:0000313" key="1">
    <source>
        <dbReference type="EMBL" id="QIQ21007.1"/>
    </source>
</evidence>
<protein>
    <submittedName>
        <fullName evidence="1">Uncharacterized protein</fullName>
    </submittedName>
</protein>
<gene>
    <name evidence="1" type="ORF">IPMB12_04520</name>
</gene>
<keyword evidence="2" id="KW-1185">Reference proteome</keyword>
<organism evidence="1 2">
    <name type="scientific">Zophobihabitans entericus</name>
    <dbReference type="NCBI Taxonomy" id="1635327"/>
    <lineage>
        <taxon>Bacteria</taxon>
        <taxon>Pseudomonadati</taxon>
        <taxon>Pseudomonadota</taxon>
        <taxon>Gammaproteobacteria</taxon>
        <taxon>Orbales</taxon>
        <taxon>Orbaceae</taxon>
        <taxon>Zophobihabitans</taxon>
    </lineage>
</organism>
<name>A0A6G9IAZ6_9GAMM</name>
<dbReference type="AlphaFoldDB" id="A0A6G9IAZ6"/>
<dbReference type="Proteomes" id="UP000501168">
    <property type="component" value="Chromosome"/>
</dbReference>
<sequence>MPMPFKIWQDHSPAKLYILRIKHDIYYQLNCIYHQLCSQLKSEYYRPEELPLLKALNNLLITGLTLPLPSLSDSLDKLKTLQQDFHFSCLVSKELEQELNEVLKQLQKNPETPVFSALERLFLDNSVPELANIQRFNFSLKYSCHFDMVSNVFHEHEFNSFSQLSLLEETLKKGSNHPLILTGLTNWYQRFFKIPPAKNLILITPSWYSTKIKHDNPFTTYADITIGLSSAALVLPAQISTLTLYTDEKITQEQFIDDELITEPAPGVDLMEKPLSQLKLANDWITFEPGKKTVIVSSDHQVRYEPLHSISQLTIGEYWVDVEDKNETDSIINPDQDTIAQMEIWKKPMRRFATQPNLLVKKLRSYGATSRANEQNVCHWMKPSHNGIFAPQDLENDFRAILHFANIPVEYHQGFIQLINKLRSTNRSQGRITFADLTNQMLSELKALLSTVLQTDVDSLQLQSTNYIFQLRKITDLH</sequence>
<evidence type="ECO:0000313" key="2">
    <source>
        <dbReference type="Proteomes" id="UP000501168"/>
    </source>
</evidence>
<reference evidence="1 2" key="1">
    <citation type="submission" date="2020-03" db="EMBL/GenBank/DDBJ databases">
        <title>Complete genome sequence of Orbus sp. IPMB12 (BCRC 80908).</title>
        <authorList>
            <person name="Lo W.-S."/>
            <person name="Chang T.-H."/>
            <person name="Kuo C.-H."/>
        </authorList>
    </citation>
    <scope>NUCLEOTIDE SEQUENCE [LARGE SCALE GENOMIC DNA]</scope>
    <source>
        <strain evidence="1 2">IPMB12</strain>
    </source>
</reference>
<dbReference type="RefSeq" id="WP_166915361.1">
    <property type="nucleotide sequence ID" value="NZ_CP050253.1"/>
</dbReference>
<dbReference type="KEGG" id="orb:IPMB12_04520"/>
<accession>A0A6G9IAZ6</accession>
<proteinExistence type="predicted"/>
<dbReference type="InParanoid" id="A0A6G9IAZ6"/>
<dbReference type="EMBL" id="CP050253">
    <property type="protein sequence ID" value="QIQ21007.1"/>
    <property type="molecule type" value="Genomic_DNA"/>
</dbReference>